<dbReference type="CDD" id="cd06163">
    <property type="entry name" value="S2P-M50_PDZ_RseP-like"/>
    <property type="match status" value="1"/>
</dbReference>
<keyword evidence="8" id="KW-0482">Metalloprotease</keyword>
<dbReference type="Pfam" id="PF17820">
    <property type="entry name" value="PDZ_6"/>
    <property type="match status" value="1"/>
</dbReference>
<dbReference type="InterPro" id="IPR041489">
    <property type="entry name" value="PDZ_6"/>
</dbReference>
<gene>
    <name evidence="12" type="ORF">S01H1_12641</name>
</gene>
<dbReference type="GO" id="GO:0006508">
    <property type="term" value="P:proteolysis"/>
    <property type="evidence" value="ECO:0007669"/>
    <property type="project" value="UniProtKB-KW"/>
</dbReference>
<evidence type="ECO:0000256" key="7">
    <source>
        <dbReference type="ARBA" id="ARBA00022989"/>
    </source>
</evidence>
<evidence type="ECO:0000256" key="4">
    <source>
        <dbReference type="ARBA" id="ARBA00022692"/>
    </source>
</evidence>
<evidence type="ECO:0000256" key="8">
    <source>
        <dbReference type="ARBA" id="ARBA00023049"/>
    </source>
</evidence>
<evidence type="ECO:0000256" key="10">
    <source>
        <dbReference type="SAM" id="Phobius"/>
    </source>
</evidence>
<reference evidence="12" key="1">
    <citation type="journal article" date="2014" name="Front. Microbiol.">
        <title>High frequency of phylogenetically diverse reductive dehalogenase-homologous genes in deep subseafloor sedimentary metagenomes.</title>
        <authorList>
            <person name="Kawai M."/>
            <person name="Futagami T."/>
            <person name="Toyoda A."/>
            <person name="Takaki Y."/>
            <person name="Nishi S."/>
            <person name="Hori S."/>
            <person name="Arai W."/>
            <person name="Tsubouchi T."/>
            <person name="Morono Y."/>
            <person name="Uchiyama I."/>
            <person name="Ito T."/>
            <person name="Fujiyama A."/>
            <person name="Inagaki F."/>
            <person name="Takami H."/>
        </authorList>
    </citation>
    <scope>NUCLEOTIDE SEQUENCE</scope>
    <source>
        <strain evidence="12">Expedition CK06-06</strain>
    </source>
</reference>
<keyword evidence="7 10" id="KW-1133">Transmembrane helix</keyword>
<feature type="domain" description="PDZ" evidence="11">
    <location>
        <begin position="122"/>
        <end position="156"/>
    </location>
</feature>
<dbReference type="SMART" id="SM00228">
    <property type="entry name" value="PDZ"/>
    <property type="match status" value="1"/>
</dbReference>
<dbReference type="AlphaFoldDB" id="X0S0H9"/>
<dbReference type="Pfam" id="PF02163">
    <property type="entry name" value="Peptidase_M50"/>
    <property type="match status" value="1"/>
</dbReference>
<dbReference type="InterPro" id="IPR008915">
    <property type="entry name" value="Peptidase_M50"/>
</dbReference>
<feature type="non-terminal residue" evidence="12">
    <location>
        <position position="280"/>
    </location>
</feature>
<evidence type="ECO:0000256" key="9">
    <source>
        <dbReference type="ARBA" id="ARBA00023136"/>
    </source>
</evidence>
<keyword evidence="9 10" id="KW-0472">Membrane</keyword>
<evidence type="ECO:0000256" key="6">
    <source>
        <dbReference type="ARBA" id="ARBA00022833"/>
    </source>
</evidence>
<dbReference type="InterPro" id="IPR036034">
    <property type="entry name" value="PDZ_sf"/>
</dbReference>
<keyword evidence="3" id="KW-0645">Protease</keyword>
<evidence type="ECO:0000259" key="11">
    <source>
        <dbReference type="PROSITE" id="PS50106"/>
    </source>
</evidence>
<organism evidence="12">
    <name type="scientific">marine sediment metagenome</name>
    <dbReference type="NCBI Taxonomy" id="412755"/>
    <lineage>
        <taxon>unclassified sequences</taxon>
        <taxon>metagenomes</taxon>
        <taxon>ecological metagenomes</taxon>
    </lineage>
</organism>
<dbReference type="GO" id="GO:0016020">
    <property type="term" value="C:membrane"/>
    <property type="evidence" value="ECO:0007669"/>
    <property type="project" value="UniProtKB-SubCell"/>
</dbReference>
<dbReference type="InterPro" id="IPR001478">
    <property type="entry name" value="PDZ"/>
</dbReference>
<feature type="transmembrane region" description="Helical" evidence="10">
    <location>
        <begin position="87"/>
        <end position="113"/>
    </location>
</feature>
<keyword evidence="5" id="KW-0378">Hydrolase</keyword>
<comment type="cofactor">
    <cofactor evidence="1">
        <name>Zn(2+)</name>
        <dbReference type="ChEBI" id="CHEBI:29105"/>
    </cofactor>
</comment>
<dbReference type="PANTHER" id="PTHR42837">
    <property type="entry name" value="REGULATOR OF SIGMA-E PROTEASE RSEP"/>
    <property type="match status" value="1"/>
</dbReference>
<dbReference type="GO" id="GO:0004222">
    <property type="term" value="F:metalloendopeptidase activity"/>
    <property type="evidence" value="ECO:0007669"/>
    <property type="project" value="InterPro"/>
</dbReference>
<dbReference type="PROSITE" id="PS50106">
    <property type="entry name" value="PDZ"/>
    <property type="match status" value="1"/>
</dbReference>
<dbReference type="Gene3D" id="2.30.42.10">
    <property type="match status" value="1"/>
</dbReference>
<comment type="subcellular location">
    <subcellularLocation>
        <location evidence="2">Membrane</location>
        <topology evidence="2">Multi-pass membrane protein</topology>
    </subcellularLocation>
</comment>
<evidence type="ECO:0000256" key="2">
    <source>
        <dbReference type="ARBA" id="ARBA00004141"/>
    </source>
</evidence>
<keyword evidence="4 10" id="KW-0812">Transmembrane</keyword>
<keyword evidence="6" id="KW-0862">Zinc</keyword>
<evidence type="ECO:0000256" key="1">
    <source>
        <dbReference type="ARBA" id="ARBA00001947"/>
    </source>
</evidence>
<dbReference type="SUPFAM" id="SSF50156">
    <property type="entry name" value="PDZ domain-like"/>
    <property type="match status" value="1"/>
</dbReference>
<accession>X0S0H9</accession>
<dbReference type="PANTHER" id="PTHR42837:SF2">
    <property type="entry name" value="MEMBRANE METALLOPROTEASE ARASP2, CHLOROPLASTIC-RELATED"/>
    <property type="match status" value="1"/>
</dbReference>
<evidence type="ECO:0000256" key="3">
    <source>
        <dbReference type="ARBA" id="ARBA00022670"/>
    </source>
</evidence>
<sequence>MLITIVSFLVVIAVIILAHELGHFITAKASRVKVEEFGLGYPPRLFGIKRGETLYSLNAIPIGGFTKMAGEEDPKIKRSLASKGRGIRLLVLSAGSLMNALLPLLLFSIAFMVPHNVVVGQVLVEEVAPNSPAAMVGIEPGDTLVSLNEKPVQNISNLQRYTYLNLGREVSLLIQHSDATTEEVQIIPRWKPPEGQGAMGVLVSMTNQTTIRQHEPFWRAIPQGIGECIETFVLFKNAILSLIIGATSMEIAGPVGIAQMTGEVAKAGISPLLEFAAFLS</sequence>
<name>X0S0H9_9ZZZZ</name>
<protein>
    <recommendedName>
        <fullName evidence="11">PDZ domain-containing protein</fullName>
    </recommendedName>
</protein>
<evidence type="ECO:0000313" key="12">
    <source>
        <dbReference type="EMBL" id="GAF69452.1"/>
    </source>
</evidence>
<dbReference type="EMBL" id="BARS01006499">
    <property type="protein sequence ID" value="GAF69452.1"/>
    <property type="molecule type" value="Genomic_DNA"/>
</dbReference>
<dbReference type="InterPro" id="IPR004387">
    <property type="entry name" value="Pept_M50_Zn"/>
</dbReference>
<feature type="transmembrane region" description="Helical" evidence="10">
    <location>
        <begin position="6"/>
        <end position="25"/>
    </location>
</feature>
<comment type="caution">
    <text evidence="12">The sequence shown here is derived from an EMBL/GenBank/DDBJ whole genome shotgun (WGS) entry which is preliminary data.</text>
</comment>
<proteinExistence type="predicted"/>
<evidence type="ECO:0000256" key="5">
    <source>
        <dbReference type="ARBA" id="ARBA00022801"/>
    </source>
</evidence>